<dbReference type="GO" id="GO:0080120">
    <property type="term" value="P:CAAX-box protein maturation"/>
    <property type="evidence" value="ECO:0007669"/>
    <property type="project" value="UniProtKB-ARBA"/>
</dbReference>
<evidence type="ECO:0000256" key="1">
    <source>
        <dbReference type="ARBA" id="ARBA00009067"/>
    </source>
</evidence>
<dbReference type="EMBL" id="AZDY01000042">
    <property type="protein sequence ID" value="KRK81432.1"/>
    <property type="molecule type" value="Genomic_DNA"/>
</dbReference>
<feature type="transmembrane region" description="Helical" evidence="2">
    <location>
        <begin position="96"/>
        <end position="123"/>
    </location>
</feature>
<dbReference type="Pfam" id="PF02517">
    <property type="entry name" value="Rce1-like"/>
    <property type="match status" value="1"/>
</dbReference>
<protein>
    <recommendedName>
        <fullName evidence="3">CAAX prenyl protease 2/Lysostaphin resistance protein A-like domain-containing protein</fullName>
    </recommendedName>
</protein>
<feature type="transmembrane region" description="Helical" evidence="2">
    <location>
        <begin position="186"/>
        <end position="205"/>
    </location>
</feature>
<feature type="transmembrane region" description="Helical" evidence="2">
    <location>
        <begin position="72"/>
        <end position="90"/>
    </location>
</feature>
<evidence type="ECO:0000313" key="5">
    <source>
        <dbReference type="Proteomes" id="UP000051515"/>
    </source>
</evidence>
<dbReference type="GO" id="GO:0004175">
    <property type="term" value="F:endopeptidase activity"/>
    <property type="evidence" value="ECO:0007669"/>
    <property type="project" value="UniProtKB-ARBA"/>
</dbReference>
<comment type="caution">
    <text evidence="4">The sequence shown here is derived from an EMBL/GenBank/DDBJ whole genome shotgun (WGS) entry which is preliminary data.</text>
</comment>
<dbReference type="InterPro" id="IPR003675">
    <property type="entry name" value="Rce1/LyrA-like_dom"/>
</dbReference>
<feature type="transmembrane region" description="Helical" evidence="2">
    <location>
        <begin position="42"/>
        <end position="60"/>
    </location>
</feature>
<keyword evidence="2" id="KW-0812">Transmembrane</keyword>
<keyword evidence="5" id="KW-1185">Reference proteome</keyword>
<name>A0A0R1KDU1_9LACO</name>
<keyword evidence="2" id="KW-0472">Membrane</keyword>
<feature type="domain" description="CAAX prenyl protease 2/Lysostaphin resistance protein A-like" evidence="3">
    <location>
        <begin position="95"/>
        <end position="198"/>
    </location>
</feature>
<sequence>MTNTIRFPKKQIIFFVLLVIFDNFISRPIFDYFKIDNWQHIIAFKLVELIFGLILNNLIFRQKIYFKLSVGKNTKIFSITLILISILSSISNTNHLFISLLIGLCAAIPEECLFRGIVLGSLLNDNNKNMDKRKLLFCLIISSIFFALYHIGNIHSQNLTMTIMQVFETFGMGCLFGAVYIRKGSILLSFLLHFFIDFTGTIGNGQIVNNSPSQYKYSIVISLIYMLIFSIIAFNILSIDNKSKWELPIRIRLSNQ</sequence>
<comment type="similarity">
    <text evidence="1">Belongs to the UPF0177 family.</text>
</comment>
<evidence type="ECO:0000259" key="3">
    <source>
        <dbReference type="Pfam" id="PF02517"/>
    </source>
</evidence>
<dbReference type="Proteomes" id="UP000051515">
    <property type="component" value="Unassembled WGS sequence"/>
</dbReference>
<reference evidence="4 5" key="1">
    <citation type="journal article" date="2015" name="Genome Announc.">
        <title>Expanding the biotechnology potential of lactobacilli through comparative genomics of 213 strains and associated genera.</title>
        <authorList>
            <person name="Sun Z."/>
            <person name="Harris H.M."/>
            <person name="McCann A."/>
            <person name="Guo C."/>
            <person name="Argimon S."/>
            <person name="Zhang W."/>
            <person name="Yang X."/>
            <person name="Jeffery I.B."/>
            <person name="Cooney J.C."/>
            <person name="Kagawa T.F."/>
            <person name="Liu W."/>
            <person name="Song Y."/>
            <person name="Salvetti E."/>
            <person name="Wrobel A."/>
            <person name="Rasinkangas P."/>
            <person name="Parkhill J."/>
            <person name="Rea M.C."/>
            <person name="O'Sullivan O."/>
            <person name="Ritari J."/>
            <person name="Douillard F.P."/>
            <person name="Paul Ross R."/>
            <person name="Yang R."/>
            <person name="Briner A.E."/>
            <person name="Felis G.E."/>
            <person name="de Vos W.M."/>
            <person name="Barrangou R."/>
            <person name="Klaenhammer T.R."/>
            <person name="Caufield P.W."/>
            <person name="Cui Y."/>
            <person name="Zhang H."/>
            <person name="O'Toole P.W."/>
        </authorList>
    </citation>
    <scope>NUCLEOTIDE SEQUENCE [LARGE SCALE GENOMIC DNA]</scope>
    <source>
        <strain evidence="4 5">DSM 19674</strain>
    </source>
</reference>
<evidence type="ECO:0000313" key="4">
    <source>
        <dbReference type="EMBL" id="KRK81432.1"/>
    </source>
</evidence>
<dbReference type="OrthoDB" id="2297975at2"/>
<keyword evidence="2" id="KW-1133">Transmembrane helix</keyword>
<feature type="transmembrane region" description="Helical" evidence="2">
    <location>
        <begin position="217"/>
        <end position="237"/>
    </location>
</feature>
<gene>
    <name evidence="4" type="ORF">FC78_GL000482</name>
</gene>
<organism evidence="4 5">
    <name type="scientific">Companilactobacillus bobalius DSM 19674</name>
    <dbReference type="NCBI Taxonomy" id="1423788"/>
    <lineage>
        <taxon>Bacteria</taxon>
        <taxon>Bacillati</taxon>
        <taxon>Bacillota</taxon>
        <taxon>Bacilli</taxon>
        <taxon>Lactobacillales</taxon>
        <taxon>Lactobacillaceae</taxon>
        <taxon>Companilactobacillus</taxon>
        <taxon>Companilactobacillus bobalius</taxon>
    </lineage>
</organism>
<feature type="transmembrane region" description="Helical" evidence="2">
    <location>
        <begin position="12"/>
        <end position="30"/>
    </location>
</feature>
<dbReference type="STRING" id="1423788.FC78_GL000482"/>
<accession>A0A0R1KDU1</accession>
<dbReference type="RefSeq" id="WP_056954739.1">
    <property type="nucleotide sequence ID" value="NZ_AZDY01000042.1"/>
</dbReference>
<dbReference type="PATRIC" id="fig|1423788.3.peg.495"/>
<feature type="transmembrane region" description="Helical" evidence="2">
    <location>
        <begin position="135"/>
        <end position="152"/>
    </location>
</feature>
<proteinExistence type="inferred from homology"/>
<dbReference type="AlphaFoldDB" id="A0A0R1KDU1"/>
<feature type="transmembrane region" description="Helical" evidence="2">
    <location>
        <begin position="158"/>
        <end position="179"/>
    </location>
</feature>
<evidence type="ECO:0000256" key="2">
    <source>
        <dbReference type="SAM" id="Phobius"/>
    </source>
</evidence>